<reference evidence="2" key="1">
    <citation type="submission" date="2025-08" db="UniProtKB">
        <authorList>
            <consortium name="Ensembl"/>
        </authorList>
    </citation>
    <scope>IDENTIFICATION</scope>
</reference>
<sequence length="134" mass="15411">MITTRRSVWGCFFQGLVTFEDVAVYFSLEEWERLDADQRSLYQEVMQENYGILVSLGYCLTKPDVILRLEQGEDPWTLEGEHPGQAHPSECYQARKETSGSHFEFVILLPQPPESLGLGLCHCDQLNIQLNILF</sequence>
<dbReference type="InterPro" id="IPR036051">
    <property type="entry name" value="KRAB_dom_sf"/>
</dbReference>
<dbReference type="SUPFAM" id="SSF109640">
    <property type="entry name" value="KRAB domain (Kruppel-associated box)"/>
    <property type="match status" value="1"/>
</dbReference>
<keyword evidence="3" id="KW-1185">Reference proteome</keyword>
<accession>A0A8C9QBK7</accession>
<dbReference type="AlphaFoldDB" id="A0A8C9QBK7"/>
<dbReference type="Pfam" id="PF01352">
    <property type="entry name" value="KRAB"/>
    <property type="match status" value="1"/>
</dbReference>
<proteinExistence type="predicted"/>
<evidence type="ECO:0000313" key="2">
    <source>
        <dbReference type="Ensembl" id="ENSSDAP00000019925.1"/>
    </source>
</evidence>
<dbReference type="PROSITE" id="PS50805">
    <property type="entry name" value="KRAB"/>
    <property type="match status" value="1"/>
</dbReference>
<dbReference type="CDD" id="cd07765">
    <property type="entry name" value="KRAB_A-box"/>
    <property type="match status" value="1"/>
</dbReference>
<dbReference type="PANTHER" id="PTHR23232:SF131">
    <property type="entry name" value="KRAB DOMAIN-CONTAINING PROTEIN"/>
    <property type="match status" value="1"/>
</dbReference>
<organism evidence="2 3">
    <name type="scientific">Spermophilus dauricus</name>
    <name type="common">Daurian ground squirrel</name>
    <dbReference type="NCBI Taxonomy" id="99837"/>
    <lineage>
        <taxon>Eukaryota</taxon>
        <taxon>Metazoa</taxon>
        <taxon>Chordata</taxon>
        <taxon>Craniata</taxon>
        <taxon>Vertebrata</taxon>
        <taxon>Euteleostomi</taxon>
        <taxon>Mammalia</taxon>
        <taxon>Eutheria</taxon>
        <taxon>Euarchontoglires</taxon>
        <taxon>Glires</taxon>
        <taxon>Rodentia</taxon>
        <taxon>Sciuromorpha</taxon>
        <taxon>Sciuridae</taxon>
        <taxon>Xerinae</taxon>
        <taxon>Marmotini</taxon>
        <taxon>Spermophilus</taxon>
    </lineage>
</organism>
<reference evidence="2" key="2">
    <citation type="submission" date="2025-09" db="UniProtKB">
        <authorList>
            <consortium name="Ensembl"/>
        </authorList>
    </citation>
    <scope>IDENTIFICATION</scope>
</reference>
<dbReference type="SMART" id="SM00349">
    <property type="entry name" value="KRAB"/>
    <property type="match status" value="1"/>
</dbReference>
<dbReference type="PANTHER" id="PTHR23232">
    <property type="entry name" value="KRAB DOMAIN C2H2 ZINC FINGER"/>
    <property type="match status" value="1"/>
</dbReference>
<dbReference type="InterPro" id="IPR050169">
    <property type="entry name" value="Krueppel_C2H2_ZnF"/>
</dbReference>
<dbReference type="Proteomes" id="UP000694422">
    <property type="component" value="Unplaced"/>
</dbReference>
<feature type="domain" description="KRAB" evidence="1">
    <location>
        <begin position="17"/>
        <end position="88"/>
    </location>
</feature>
<name>A0A8C9QBK7_SPEDA</name>
<dbReference type="Ensembl" id="ENSSDAT00000022796.1">
    <property type="protein sequence ID" value="ENSSDAP00000019925.1"/>
    <property type="gene ID" value="ENSSDAG00000018156.1"/>
</dbReference>
<evidence type="ECO:0000313" key="3">
    <source>
        <dbReference type="Proteomes" id="UP000694422"/>
    </source>
</evidence>
<dbReference type="Gene3D" id="6.10.140.140">
    <property type="match status" value="1"/>
</dbReference>
<protein>
    <recommendedName>
        <fullName evidence="1">KRAB domain-containing protein</fullName>
    </recommendedName>
</protein>
<dbReference type="InterPro" id="IPR001909">
    <property type="entry name" value="KRAB"/>
</dbReference>
<dbReference type="GO" id="GO:0006355">
    <property type="term" value="P:regulation of DNA-templated transcription"/>
    <property type="evidence" value="ECO:0007669"/>
    <property type="project" value="InterPro"/>
</dbReference>
<evidence type="ECO:0000259" key="1">
    <source>
        <dbReference type="PROSITE" id="PS50805"/>
    </source>
</evidence>